<reference evidence="6 7" key="1">
    <citation type="submission" date="2024-06" db="EMBL/GenBank/DDBJ databases">
        <title>A chromosome-level genome assembly of beet webworm, Loxostege sticticalis.</title>
        <authorList>
            <person name="Zhang Y."/>
        </authorList>
    </citation>
    <scope>NUCLEOTIDE SEQUENCE [LARGE SCALE GENOMIC DNA]</scope>
    <source>
        <strain evidence="6">AQ026</strain>
        <tissue evidence="6">Whole body</tissue>
    </source>
</reference>
<dbReference type="PROSITE" id="PS00134">
    <property type="entry name" value="TRYPSIN_HIS"/>
    <property type="match status" value="1"/>
</dbReference>
<evidence type="ECO:0000313" key="6">
    <source>
        <dbReference type="EMBL" id="KAL0861681.1"/>
    </source>
</evidence>
<dbReference type="SUPFAM" id="SSF50494">
    <property type="entry name" value="Trypsin-like serine proteases"/>
    <property type="match status" value="1"/>
</dbReference>
<dbReference type="InterPro" id="IPR000859">
    <property type="entry name" value="CUB_dom"/>
</dbReference>
<dbReference type="InterPro" id="IPR001314">
    <property type="entry name" value="Peptidase_S1A"/>
</dbReference>
<dbReference type="Gene3D" id="2.60.120.290">
    <property type="entry name" value="Spermadhesin, CUB domain"/>
    <property type="match status" value="1"/>
</dbReference>
<dbReference type="Pfam" id="PF00431">
    <property type="entry name" value="CUB"/>
    <property type="match status" value="1"/>
</dbReference>
<evidence type="ECO:0000256" key="3">
    <source>
        <dbReference type="SAM" id="SignalP"/>
    </source>
</evidence>
<dbReference type="Proteomes" id="UP001549920">
    <property type="component" value="Unassembled WGS sequence"/>
</dbReference>
<evidence type="ECO:0008006" key="8">
    <source>
        <dbReference type="Google" id="ProtNLM"/>
    </source>
</evidence>
<dbReference type="InterPro" id="IPR043504">
    <property type="entry name" value="Peptidase_S1_PA_chymotrypsin"/>
</dbReference>
<keyword evidence="1" id="KW-1015">Disulfide bond</keyword>
<name>A0ABR3HA61_LOXSC</name>
<dbReference type="InterPro" id="IPR001254">
    <property type="entry name" value="Trypsin_dom"/>
</dbReference>
<feature type="domain" description="Peptidase S1" evidence="5">
    <location>
        <begin position="156"/>
        <end position="390"/>
    </location>
</feature>
<evidence type="ECO:0000259" key="5">
    <source>
        <dbReference type="PROSITE" id="PS50240"/>
    </source>
</evidence>
<evidence type="ECO:0000256" key="2">
    <source>
        <dbReference type="PROSITE-ProRule" id="PRU00059"/>
    </source>
</evidence>
<dbReference type="Gene3D" id="2.40.10.10">
    <property type="entry name" value="Trypsin-like serine proteases"/>
    <property type="match status" value="1"/>
</dbReference>
<dbReference type="CDD" id="cd00190">
    <property type="entry name" value="Tryp_SPc"/>
    <property type="match status" value="1"/>
</dbReference>
<keyword evidence="3" id="KW-0732">Signal</keyword>
<dbReference type="CDD" id="cd00041">
    <property type="entry name" value="CUB"/>
    <property type="match status" value="1"/>
</dbReference>
<dbReference type="SUPFAM" id="SSF49854">
    <property type="entry name" value="Spermadhesin, CUB domain"/>
    <property type="match status" value="1"/>
</dbReference>
<gene>
    <name evidence="6" type="ORF">ABMA27_009167</name>
</gene>
<dbReference type="InterPro" id="IPR009003">
    <property type="entry name" value="Peptidase_S1_PA"/>
</dbReference>
<evidence type="ECO:0000256" key="1">
    <source>
        <dbReference type="ARBA" id="ARBA00023157"/>
    </source>
</evidence>
<proteinExistence type="predicted"/>
<dbReference type="PANTHER" id="PTHR24252">
    <property type="entry name" value="ACROSIN-RELATED"/>
    <property type="match status" value="1"/>
</dbReference>
<comment type="caution">
    <text evidence="2">Lacks conserved residue(s) required for the propagation of feature annotation.</text>
</comment>
<dbReference type="PANTHER" id="PTHR24252:SF7">
    <property type="entry name" value="HYALIN"/>
    <property type="match status" value="1"/>
</dbReference>
<protein>
    <recommendedName>
        <fullName evidence="8">Venom serine protease 34</fullName>
    </recommendedName>
</protein>
<evidence type="ECO:0000259" key="4">
    <source>
        <dbReference type="PROSITE" id="PS01180"/>
    </source>
</evidence>
<keyword evidence="7" id="KW-1185">Reference proteome</keyword>
<dbReference type="SMART" id="SM00020">
    <property type="entry name" value="Tryp_SPc"/>
    <property type="match status" value="1"/>
</dbReference>
<dbReference type="InterPro" id="IPR035914">
    <property type="entry name" value="Sperma_CUB_dom_sf"/>
</dbReference>
<evidence type="ECO:0000313" key="7">
    <source>
        <dbReference type="Proteomes" id="UP001549920"/>
    </source>
</evidence>
<dbReference type="InterPro" id="IPR018114">
    <property type="entry name" value="TRYPSIN_HIS"/>
</dbReference>
<sequence>MVLLLALALVCTIGGVLAQDANCDFVQNVQVNQNYYVYSPGYSNNYTPGVQCRWIANCPTGYNCALDCTDVALPQSTGCSLDRLLISRNGDPQLTSADYYCGTGTVSAVSTGTRISVGLITSRNSPGGRFLCRLYARPAATTPPSCSCGYRRMNRIVGGQETGINEFPMMVGLADNRISQIKCGGVIISNRYVLTAAHCLDNQPINDLAVIVGEHDISTGAETSATQGFRVTRAVVHPYYNPSNYDYDIAILTTSAAIPFSDRVGPVCLPFKFQNTDFTGSRVTLLGWGTLFIGGPTSNVLRKVDVDVISQSSCQARVPSLTPRQICHYSVGKDACQDDSGGPALFTDPNTGLLFNIGVVSYGKSCATRDQPGVNTKVTALLDWIVANTPDANFCRK</sequence>
<feature type="domain" description="CUB" evidence="4">
    <location>
        <begin position="23"/>
        <end position="137"/>
    </location>
</feature>
<feature type="signal peptide" evidence="3">
    <location>
        <begin position="1"/>
        <end position="18"/>
    </location>
</feature>
<dbReference type="Pfam" id="PF00089">
    <property type="entry name" value="Trypsin"/>
    <property type="match status" value="1"/>
</dbReference>
<dbReference type="PRINTS" id="PR00722">
    <property type="entry name" value="CHYMOTRYPSIN"/>
</dbReference>
<comment type="caution">
    <text evidence="6">The sequence shown here is derived from an EMBL/GenBank/DDBJ whole genome shotgun (WGS) entry which is preliminary data.</text>
</comment>
<accession>A0ABR3HA61</accession>
<dbReference type="PROSITE" id="PS50240">
    <property type="entry name" value="TRYPSIN_DOM"/>
    <property type="match status" value="1"/>
</dbReference>
<dbReference type="EMBL" id="JBEUOH010000023">
    <property type="protein sequence ID" value="KAL0861681.1"/>
    <property type="molecule type" value="Genomic_DNA"/>
</dbReference>
<dbReference type="PROSITE" id="PS01180">
    <property type="entry name" value="CUB"/>
    <property type="match status" value="1"/>
</dbReference>
<feature type="chain" id="PRO_5046503790" description="Venom serine protease 34" evidence="3">
    <location>
        <begin position="19"/>
        <end position="397"/>
    </location>
</feature>
<organism evidence="6 7">
    <name type="scientific">Loxostege sticticalis</name>
    <name type="common">Beet webworm moth</name>
    <dbReference type="NCBI Taxonomy" id="481309"/>
    <lineage>
        <taxon>Eukaryota</taxon>
        <taxon>Metazoa</taxon>
        <taxon>Ecdysozoa</taxon>
        <taxon>Arthropoda</taxon>
        <taxon>Hexapoda</taxon>
        <taxon>Insecta</taxon>
        <taxon>Pterygota</taxon>
        <taxon>Neoptera</taxon>
        <taxon>Endopterygota</taxon>
        <taxon>Lepidoptera</taxon>
        <taxon>Glossata</taxon>
        <taxon>Ditrysia</taxon>
        <taxon>Pyraloidea</taxon>
        <taxon>Crambidae</taxon>
        <taxon>Pyraustinae</taxon>
        <taxon>Loxostege</taxon>
    </lineage>
</organism>